<dbReference type="PROSITE" id="PS50890">
    <property type="entry name" value="PUA"/>
    <property type="match status" value="1"/>
</dbReference>
<keyword evidence="5" id="KW-0028">Amino-acid biosynthesis</keyword>
<dbReference type="GO" id="GO:0005975">
    <property type="term" value="P:carbohydrate metabolic process"/>
    <property type="evidence" value="ECO:0007669"/>
    <property type="project" value="InterPro"/>
</dbReference>
<dbReference type="EMBL" id="CAMXCT020000001">
    <property type="protein sequence ID" value="CAL1125147.1"/>
    <property type="molecule type" value="Genomic_DNA"/>
</dbReference>
<evidence type="ECO:0000256" key="6">
    <source>
        <dbReference type="ARBA" id="ARBA00022650"/>
    </source>
</evidence>
<dbReference type="Gene3D" id="3.40.50.1360">
    <property type="match status" value="1"/>
</dbReference>
<dbReference type="SMART" id="SM00359">
    <property type="entry name" value="PUA"/>
    <property type="match status" value="1"/>
</dbReference>
<dbReference type="CDD" id="cd21157">
    <property type="entry name" value="PUA_G5K"/>
    <property type="match status" value="1"/>
</dbReference>
<evidence type="ECO:0000256" key="2">
    <source>
        <dbReference type="ARBA" id="ARBA00006066"/>
    </source>
</evidence>
<dbReference type="Pfam" id="PF00696">
    <property type="entry name" value="AA_kinase"/>
    <property type="match status" value="1"/>
</dbReference>
<dbReference type="GO" id="GO:0006044">
    <property type="term" value="P:N-acetylglucosamine metabolic process"/>
    <property type="evidence" value="ECO:0007669"/>
    <property type="project" value="InterPro"/>
</dbReference>
<dbReference type="InterPro" id="IPR041739">
    <property type="entry name" value="G5K_ProB"/>
</dbReference>
<name>A0A9P1BEH7_9DINO</name>
<gene>
    <name evidence="14" type="ORF">C1SCF055_LOCUS362</name>
</gene>
<reference evidence="14" key="1">
    <citation type="submission" date="2022-10" db="EMBL/GenBank/DDBJ databases">
        <authorList>
            <person name="Chen Y."/>
            <person name="Dougan E. K."/>
            <person name="Chan C."/>
            <person name="Rhodes N."/>
            <person name="Thang M."/>
        </authorList>
    </citation>
    <scope>NUCLEOTIDE SEQUENCE</scope>
</reference>
<keyword evidence="11" id="KW-0067">ATP-binding</keyword>
<keyword evidence="7" id="KW-0808">Transferase</keyword>
<evidence type="ECO:0000256" key="1">
    <source>
        <dbReference type="ARBA" id="ARBA00005526"/>
    </source>
</evidence>
<accession>A0A9P1BEH7</accession>
<dbReference type="PROSITE" id="PS00149">
    <property type="entry name" value="SULFATASE_2"/>
    <property type="match status" value="1"/>
</dbReference>
<dbReference type="InterPro" id="IPR003737">
    <property type="entry name" value="GlcNAc_PI_deacetylase-related"/>
</dbReference>
<dbReference type="PRINTS" id="PR00474">
    <property type="entry name" value="GLU5KINASE"/>
</dbReference>
<dbReference type="NCBIfam" id="TIGR01027">
    <property type="entry name" value="proB"/>
    <property type="match status" value="1"/>
</dbReference>
<keyword evidence="10" id="KW-0378">Hydrolase</keyword>
<dbReference type="InterPro" id="IPR002478">
    <property type="entry name" value="PUA"/>
</dbReference>
<evidence type="ECO:0000256" key="10">
    <source>
        <dbReference type="ARBA" id="ARBA00022801"/>
    </source>
</evidence>
<dbReference type="PROSITE" id="PS00523">
    <property type="entry name" value="SULFATASE_1"/>
    <property type="match status" value="1"/>
</dbReference>
<dbReference type="InterPro" id="IPR005715">
    <property type="entry name" value="Glu_5kinase/COase_Synthase"/>
</dbReference>
<evidence type="ECO:0000256" key="4">
    <source>
        <dbReference type="ARBA" id="ARBA00022490"/>
    </source>
</evidence>
<dbReference type="InterPro" id="IPR036974">
    <property type="entry name" value="PUA_sf"/>
</dbReference>
<dbReference type="InterPro" id="IPR006148">
    <property type="entry name" value="Glc/Gal-6P_isomerase"/>
</dbReference>
<keyword evidence="8" id="KW-0547">Nucleotide-binding</keyword>
<dbReference type="InterPro" id="IPR000917">
    <property type="entry name" value="Sulfatase_N"/>
</dbReference>
<dbReference type="InterPro" id="IPR052960">
    <property type="entry name" value="GlcN6P_deaminase-like"/>
</dbReference>
<dbReference type="GO" id="GO:0005737">
    <property type="term" value="C:cytoplasm"/>
    <property type="evidence" value="ECO:0007669"/>
    <property type="project" value="InterPro"/>
</dbReference>
<dbReference type="EMBL" id="CAMXCT030000001">
    <property type="protein sequence ID" value="CAL4759084.1"/>
    <property type="molecule type" value="Genomic_DNA"/>
</dbReference>
<dbReference type="Gene3D" id="3.40.50.10320">
    <property type="entry name" value="LmbE-like"/>
    <property type="match status" value="1"/>
</dbReference>
<dbReference type="NCBIfam" id="NF002557">
    <property type="entry name" value="PRK02122.1"/>
    <property type="match status" value="1"/>
</dbReference>
<feature type="region of interest" description="Disordered" evidence="12">
    <location>
        <begin position="1536"/>
        <end position="1562"/>
    </location>
</feature>
<keyword evidence="9" id="KW-0418">Kinase</keyword>
<dbReference type="InterPro" id="IPR036393">
    <property type="entry name" value="AceGlu_kinase-like_sf"/>
</dbReference>
<dbReference type="InterPro" id="IPR017850">
    <property type="entry name" value="Alkaline_phosphatase_core_sf"/>
</dbReference>
<keyword evidence="6" id="KW-0641">Proline biosynthesis</keyword>
<dbReference type="Pfam" id="PF02585">
    <property type="entry name" value="PIG-L"/>
    <property type="match status" value="1"/>
</dbReference>
<dbReference type="GO" id="GO:0003723">
    <property type="term" value="F:RNA binding"/>
    <property type="evidence" value="ECO:0007669"/>
    <property type="project" value="InterPro"/>
</dbReference>
<evidence type="ECO:0000313" key="15">
    <source>
        <dbReference type="EMBL" id="CAL4759084.1"/>
    </source>
</evidence>
<dbReference type="OrthoDB" id="7663298at2759"/>
<comment type="similarity">
    <text evidence="3">Belongs to the sulfatase family.</text>
</comment>
<dbReference type="Pfam" id="PF01472">
    <property type="entry name" value="PUA"/>
    <property type="match status" value="1"/>
</dbReference>
<dbReference type="InterPro" id="IPR001057">
    <property type="entry name" value="Glu/AcGlu_kinase"/>
</dbReference>
<dbReference type="Pfam" id="PF01182">
    <property type="entry name" value="Glucosamine_iso"/>
    <property type="match status" value="1"/>
</dbReference>
<keyword evidence="16" id="KW-1185">Reference proteome</keyword>
<dbReference type="SUPFAM" id="SSF100950">
    <property type="entry name" value="NagB/RpiA/CoA transferase-like"/>
    <property type="match status" value="1"/>
</dbReference>
<dbReference type="Gene3D" id="2.30.130.10">
    <property type="entry name" value="PUA domain"/>
    <property type="match status" value="1"/>
</dbReference>
<evidence type="ECO:0000256" key="8">
    <source>
        <dbReference type="ARBA" id="ARBA00022741"/>
    </source>
</evidence>
<dbReference type="InterPro" id="IPR024078">
    <property type="entry name" value="LmbE-like_dom_sf"/>
</dbReference>
<dbReference type="Gene3D" id="3.30.1120.10">
    <property type="match status" value="1"/>
</dbReference>
<evidence type="ECO:0000259" key="13">
    <source>
        <dbReference type="SMART" id="SM00359"/>
    </source>
</evidence>
<evidence type="ECO:0000256" key="9">
    <source>
        <dbReference type="ARBA" id="ARBA00022777"/>
    </source>
</evidence>
<dbReference type="GO" id="GO:0016301">
    <property type="term" value="F:kinase activity"/>
    <property type="evidence" value="ECO:0007669"/>
    <property type="project" value="UniProtKB-KW"/>
</dbReference>
<dbReference type="SUPFAM" id="SSF102588">
    <property type="entry name" value="LmbE-like"/>
    <property type="match status" value="1"/>
</dbReference>
<dbReference type="NCBIfam" id="TIGR00502">
    <property type="entry name" value="nagB"/>
    <property type="match status" value="1"/>
</dbReference>
<dbReference type="Proteomes" id="UP001152797">
    <property type="component" value="Unassembled WGS sequence"/>
</dbReference>
<evidence type="ECO:0000313" key="14">
    <source>
        <dbReference type="EMBL" id="CAI3971772.1"/>
    </source>
</evidence>
<dbReference type="EMBL" id="CAMXCT010000001">
    <property type="protein sequence ID" value="CAI3971772.1"/>
    <property type="molecule type" value="Genomic_DNA"/>
</dbReference>
<dbReference type="SUPFAM" id="SSF53633">
    <property type="entry name" value="Carbamate kinase-like"/>
    <property type="match status" value="1"/>
</dbReference>
<dbReference type="InterPro" id="IPR037171">
    <property type="entry name" value="NagB/RpiA_transferase-like"/>
</dbReference>
<dbReference type="FunFam" id="3.40.1160.10:FF:000006">
    <property type="entry name" value="Glutamate 5-kinase"/>
    <property type="match status" value="1"/>
</dbReference>
<dbReference type="CDD" id="cd01399">
    <property type="entry name" value="GlcN6P_deaminase"/>
    <property type="match status" value="1"/>
</dbReference>
<keyword evidence="4" id="KW-0963">Cytoplasm</keyword>
<comment type="similarity">
    <text evidence="2">Belongs to the PIGL family.</text>
</comment>
<dbReference type="InterPro" id="IPR018321">
    <property type="entry name" value="Glucosamine6P_isomerase_CS"/>
</dbReference>
<comment type="caution">
    <text evidence="14">The sequence shown here is derived from an EMBL/GenBank/DDBJ whole genome shotgun (WGS) entry which is preliminary data.</text>
</comment>
<dbReference type="InterPro" id="IPR015947">
    <property type="entry name" value="PUA-like_sf"/>
</dbReference>
<dbReference type="SUPFAM" id="SSF53649">
    <property type="entry name" value="Alkaline phosphatase-like"/>
    <property type="match status" value="1"/>
</dbReference>
<evidence type="ECO:0000256" key="5">
    <source>
        <dbReference type="ARBA" id="ARBA00022605"/>
    </source>
</evidence>
<dbReference type="Gene3D" id="3.40.1160.10">
    <property type="entry name" value="Acetylglutamate kinase-like"/>
    <property type="match status" value="2"/>
</dbReference>
<dbReference type="InterPro" id="IPR004547">
    <property type="entry name" value="Glucosamine6P_isomerase"/>
</dbReference>
<feature type="domain" description="PUA" evidence="13">
    <location>
        <begin position="287"/>
        <end position="383"/>
    </location>
</feature>
<dbReference type="PANTHER" id="PTHR42892">
    <property type="entry name" value="GLUCOSAMINE-6-PHOSPHATE DEAMINASE-LIKE PROTEIN BT_0258-RELATED"/>
    <property type="match status" value="1"/>
</dbReference>
<evidence type="ECO:0000256" key="11">
    <source>
        <dbReference type="ARBA" id="ARBA00022840"/>
    </source>
</evidence>
<evidence type="ECO:0000256" key="7">
    <source>
        <dbReference type="ARBA" id="ARBA00022679"/>
    </source>
</evidence>
<dbReference type="HAMAP" id="MF_00456">
    <property type="entry name" value="ProB"/>
    <property type="match status" value="1"/>
</dbReference>
<dbReference type="InterPro" id="IPR024607">
    <property type="entry name" value="Sulfatase_CS"/>
</dbReference>
<sequence>MTDLLRQEIVTAAETIVVKVGTRVLTCADGTLDDGQIANLAEQLSHMVKANRRVTLVSSGAVGAGMGQLGMTSRPQRLPQLQAVAAIGQSFLVQAYERHLRAHGHHAAQVLLTASDLDDRTRYLNVRNTLLALFECGAVPIINENDTVSVEEFRTTFGDNDRLAALVTNLLRAPLLIILSDVDGLYDGDPSDAGSKVIPTVTEFNDSTWAFVNDVRRAQSKGGMASKLQAANIATRAGENVIIASGRRPDTLQRILAAEPVGTLFLAQGGSVSPRKRWIGYTVQPRGFLVLDDGARRAVERQGRSLLPIGVTDCGGDFQTGDVVALKDAQGNEFARGMINYPLADMRRIKGLQTDAIADVLGSCPYEEVIHRDNLLVLIHTVLRPQPGALAIVTGQHVAFLFEGLADVDIEVRHYRLAPVVDTLDRIDVVQVRNLLGRPRGVPLLRGVVRATRVEAGIANQATGGFVVVHVIDRRGGDHNVGPVAADGLRYASLRVVVDDDTQVAKLQALITGPQQFGRLLPFSPPHLGNFLGPHLPTPTIAGRHRGDGYLMACLNQQGQRAGTLKLHIVRVGMNGQYPQAPTTQQSARVVPGTRIPCYAFDNNTDLASHVAETIAALVRERNAIGQNAVLGLPTGSTPLGVYRELARMHREEGLDLSRVVTFNLDEYFGIQPDQLQSFHRWMFENFFNHVNIPRENIHIPDGTVAPEEVEDFCRRYEAAIARAGGIDLQLLGIGRNGHIGFNEPFSVVNSRTRLCTLDPLTRKDAASDFFSGENVPTNAITMGIGTILDARKIILIALGEHKASIIRETAEEPTTDRVPASFLHGHPDASLLLDTAAASQLTGELTPWVFGNVTWTDPLIKRAVLWLGEQTGKALLKLDDNDFRNHNLHQLLRHHGPAQKVAHHVFRWLQDTIEYHPAGQDGPKRVICFSPHPDDDVISMGGTLIRLTQDGHEVHVAYLTSGNIAVFDHDARRLADLVTEYNRLFGIDTEKSPELESRVTQSLASKSPGEPDSEEVLNIKALIRWSEAKAAAIVCDCKEEHLHFLDLPFYRTGTIAKNPVGEEDVRIIHELISRLTPDQIYVAGDLSDPHGTHRVCAEAIFAALQRYEADGNTRPEVLLYRGAWQEWPADEIEIAVPLSPSDLEQKRAAIFRHESQKDSALFPGPDDPREFWQRAEDRNRGTADAYNRMGLPEYYAMEGFVRWKGENPPGLRPPVQEPVPPGGSVHPKTCNRPSGVVQSGEVDCCSLNELCIEGLPVGNLFKTAAVVLGLWIASCTGPASAGETPNFVVFLVDDMGYGDLGCYGHPLIQSPNLDRFAAEGMRFTECYSACSVCSPSRSAILTGRTPYRNGVWRWIPEGHQVHLRTSEITIASLLKDRGYDTCHVGKWHLNGFFNSPQHPQPNDHGFDHWLATQNNAAPNHVNPDNFVRNGEPVGKMQGASSGLVVEEAIGWLKNREDGERPFYLNVWTHDPHKPIESLPKFMEPYAGLKDPDLRQHHGNITQVDYAFGQLMAALDELGYHDNTLVMFTSDNGPEGDGIRARTRGSTGGLRGRKRHSHEGGIRVPGIMRWPGHIPADSVCNEPIIGSDVFTTICEIVDIPLPEDRPIDGASFLPVFEGGEIERSEPLYWRNHLAPEPYVVALRDGPWKIIGSSDLTKFELYNIREDREETRDLSSDHPEVFAQMKQKLIKQDAEVLAEGPDWWKDEPPRVPRRKRAAK</sequence>
<dbReference type="Pfam" id="PF00884">
    <property type="entry name" value="Sulfatase"/>
    <property type="match status" value="1"/>
</dbReference>
<organism evidence="14">
    <name type="scientific">Cladocopium goreaui</name>
    <dbReference type="NCBI Taxonomy" id="2562237"/>
    <lineage>
        <taxon>Eukaryota</taxon>
        <taxon>Sar</taxon>
        <taxon>Alveolata</taxon>
        <taxon>Dinophyceae</taxon>
        <taxon>Suessiales</taxon>
        <taxon>Symbiodiniaceae</taxon>
        <taxon>Cladocopium</taxon>
    </lineage>
</organism>
<dbReference type="InterPro" id="IPR001048">
    <property type="entry name" value="Asp/Glu/Uridylate_kinase"/>
</dbReference>
<evidence type="ECO:0000256" key="12">
    <source>
        <dbReference type="SAM" id="MobiDB-lite"/>
    </source>
</evidence>
<dbReference type="Gene3D" id="3.40.720.10">
    <property type="entry name" value="Alkaline Phosphatase, subunit A"/>
    <property type="match status" value="1"/>
</dbReference>
<dbReference type="GO" id="GO:0005524">
    <property type="term" value="F:ATP binding"/>
    <property type="evidence" value="ECO:0007669"/>
    <property type="project" value="UniProtKB-KW"/>
</dbReference>
<dbReference type="CDD" id="cd04242">
    <property type="entry name" value="AAK_G5K_ProB"/>
    <property type="match status" value="1"/>
</dbReference>
<reference evidence="15 16" key="2">
    <citation type="submission" date="2024-05" db="EMBL/GenBank/DDBJ databases">
        <authorList>
            <person name="Chen Y."/>
            <person name="Shah S."/>
            <person name="Dougan E. K."/>
            <person name="Thang M."/>
            <person name="Chan C."/>
        </authorList>
    </citation>
    <scope>NUCLEOTIDE SEQUENCE [LARGE SCALE GENOMIC DNA]</scope>
</reference>
<protein>
    <submittedName>
        <fullName evidence="15">Glucosamine-6-phosphate deaminase-like protein BT_0258</fullName>
    </submittedName>
</protein>
<dbReference type="SUPFAM" id="SSF88697">
    <property type="entry name" value="PUA domain-like"/>
    <property type="match status" value="1"/>
</dbReference>
<dbReference type="PROSITE" id="PS01161">
    <property type="entry name" value="GLC_GALNAC_ISOMERASE"/>
    <property type="match status" value="1"/>
</dbReference>
<evidence type="ECO:0000313" key="16">
    <source>
        <dbReference type="Proteomes" id="UP001152797"/>
    </source>
</evidence>
<proteinExistence type="inferred from homology"/>
<dbReference type="GO" id="GO:0008652">
    <property type="term" value="P:amino acid biosynthetic process"/>
    <property type="evidence" value="ECO:0007669"/>
    <property type="project" value="UniProtKB-KW"/>
</dbReference>
<dbReference type="GO" id="GO:0004342">
    <property type="term" value="F:glucosamine-6-phosphate deaminase activity"/>
    <property type="evidence" value="ECO:0007669"/>
    <property type="project" value="InterPro"/>
</dbReference>
<dbReference type="PANTHER" id="PTHR42892:SF1">
    <property type="entry name" value="GLUCOSAMINE-6-PHOSPHATE ISOMERASE"/>
    <property type="match status" value="1"/>
</dbReference>
<comment type="similarity">
    <text evidence="1">Belongs to the glucosamine/galactosamine-6-phosphate isomerase family.</text>
</comment>
<evidence type="ECO:0000256" key="3">
    <source>
        <dbReference type="ARBA" id="ARBA00008779"/>
    </source>
</evidence>